<dbReference type="EMBL" id="MVGC01000345">
    <property type="protein sequence ID" value="RJE20033.1"/>
    <property type="molecule type" value="Genomic_DNA"/>
</dbReference>
<dbReference type="InterPro" id="IPR008334">
    <property type="entry name" value="5'-Nucleotdase_C"/>
</dbReference>
<evidence type="ECO:0000313" key="5">
    <source>
        <dbReference type="Proteomes" id="UP000266188"/>
    </source>
</evidence>
<organism evidence="4 5">
    <name type="scientific">Aspergillus sclerotialis</name>
    <dbReference type="NCBI Taxonomy" id="2070753"/>
    <lineage>
        <taxon>Eukaryota</taxon>
        <taxon>Fungi</taxon>
        <taxon>Dikarya</taxon>
        <taxon>Ascomycota</taxon>
        <taxon>Pezizomycotina</taxon>
        <taxon>Eurotiomycetes</taxon>
        <taxon>Eurotiomycetidae</taxon>
        <taxon>Eurotiales</taxon>
        <taxon>Aspergillaceae</taxon>
        <taxon>Aspergillus</taxon>
        <taxon>Aspergillus subgen. Polypaecilum</taxon>
    </lineage>
</organism>
<sequence length="393" mass="42955">MASHLRIQEKCDLVIALTHMRLAEDMQVADATTTGNSRVDLLLGGHDHEVVRRLNGDTNTNSATIEQGCNNADITVDGLIRDTEGDIRIIKSGTDWRGLSLVRMMVQRDEDGTANISTVYLRQWSNIGTAPVPSSGSLSQISQMLGSIHSRVNILVQKPLLHASILLEGRSSVVRSQETNLGNMLADSVRAFYNIEIALFNSGAIRCDQVVGPTIPGNKPLLVKDIINICPFGNSLLVKRVSGRTLVHALENSIGDMHMDGRFLQISGLRVVATWQRTPGNRVLDVFLDLPGTVTHNIEPARMYTVAVPKFIADGFDGYTRFPAEETIIDPEAAITDTDLMLRIFGHNDKPNCDDHAIGAERARAVTIVGHNASDGLPIVNPVTDGRIRFIED</sequence>
<dbReference type="PANTHER" id="PTHR11575:SF41">
    <property type="entry name" value="PUTATIVE (AFU_ORTHOLOGUE AFUA_1G01160)-RELATED"/>
    <property type="match status" value="1"/>
</dbReference>
<dbReference type="PANTHER" id="PTHR11575">
    <property type="entry name" value="5'-NUCLEOTIDASE-RELATED"/>
    <property type="match status" value="1"/>
</dbReference>
<keyword evidence="2" id="KW-0378">Hydrolase</keyword>
<dbReference type="AlphaFoldDB" id="A0A3A2ZCL9"/>
<dbReference type="GO" id="GO:0000166">
    <property type="term" value="F:nucleotide binding"/>
    <property type="evidence" value="ECO:0007669"/>
    <property type="project" value="UniProtKB-KW"/>
</dbReference>
<name>A0A3A2ZCL9_9EURO</name>
<dbReference type="Gene3D" id="3.90.780.10">
    <property type="entry name" value="5'-Nucleotidase, C-terminal domain"/>
    <property type="match status" value="1"/>
</dbReference>
<comment type="caution">
    <text evidence="4">The sequence shown here is derived from an EMBL/GenBank/DDBJ whole genome shotgun (WGS) entry which is preliminary data.</text>
</comment>
<keyword evidence="5" id="KW-1185">Reference proteome</keyword>
<dbReference type="OrthoDB" id="10252235at2759"/>
<proteinExistence type="inferred from homology"/>
<evidence type="ECO:0000259" key="3">
    <source>
        <dbReference type="Pfam" id="PF02872"/>
    </source>
</evidence>
<dbReference type="GO" id="GO:0016787">
    <property type="term" value="F:hydrolase activity"/>
    <property type="evidence" value="ECO:0007669"/>
    <property type="project" value="UniProtKB-KW"/>
</dbReference>
<dbReference type="SUPFAM" id="SSF55816">
    <property type="entry name" value="5'-nucleotidase (syn. UDP-sugar hydrolase), C-terminal domain"/>
    <property type="match status" value="1"/>
</dbReference>
<dbReference type="Gene3D" id="3.60.21.10">
    <property type="match status" value="1"/>
</dbReference>
<protein>
    <submittedName>
        <fullName evidence="4">2,3-cyclic-nucleotide 2-phosphodiesterase</fullName>
    </submittedName>
</protein>
<dbReference type="GO" id="GO:0009166">
    <property type="term" value="P:nucleotide catabolic process"/>
    <property type="evidence" value="ECO:0007669"/>
    <property type="project" value="InterPro"/>
</dbReference>
<keyword evidence="2" id="KW-0547">Nucleotide-binding</keyword>
<dbReference type="Proteomes" id="UP000266188">
    <property type="component" value="Unassembled WGS sequence"/>
</dbReference>
<reference evidence="5" key="1">
    <citation type="submission" date="2017-02" db="EMBL/GenBank/DDBJ databases">
        <authorList>
            <person name="Tafer H."/>
            <person name="Lopandic K."/>
        </authorList>
    </citation>
    <scope>NUCLEOTIDE SEQUENCE [LARGE SCALE GENOMIC DNA]</scope>
    <source>
        <strain evidence="5">CBS 366.77</strain>
    </source>
</reference>
<dbReference type="InterPro" id="IPR029052">
    <property type="entry name" value="Metallo-depent_PP-like"/>
</dbReference>
<dbReference type="SUPFAM" id="SSF56300">
    <property type="entry name" value="Metallo-dependent phosphatases"/>
    <property type="match status" value="1"/>
</dbReference>
<comment type="similarity">
    <text evidence="1 2">Belongs to the 5'-nucleotidase family.</text>
</comment>
<dbReference type="InterPro" id="IPR006179">
    <property type="entry name" value="5_nucleotidase/apyrase"/>
</dbReference>
<evidence type="ECO:0000256" key="2">
    <source>
        <dbReference type="RuleBase" id="RU362119"/>
    </source>
</evidence>
<feature type="domain" description="5'-Nucleotidase C-terminal" evidence="3">
    <location>
        <begin position="173"/>
        <end position="322"/>
    </location>
</feature>
<dbReference type="STRING" id="2070753.A0A3A2ZCL9"/>
<evidence type="ECO:0000313" key="4">
    <source>
        <dbReference type="EMBL" id="RJE20033.1"/>
    </source>
</evidence>
<gene>
    <name evidence="4" type="ORF">PHISCL_07624</name>
</gene>
<dbReference type="Pfam" id="PF02872">
    <property type="entry name" value="5_nucleotid_C"/>
    <property type="match status" value="1"/>
</dbReference>
<dbReference type="InterPro" id="IPR036907">
    <property type="entry name" value="5'-Nucleotdase_C_sf"/>
</dbReference>
<accession>A0A3A2ZCL9</accession>
<dbReference type="PRINTS" id="PR01607">
    <property type="entry name" value="APYRASEFAMLY"/>
</dbReference>
<evidence type="ECO:0000256" key="1">
    <source>
        <dbReference type="ARBA" id="ARBA00006654"/>
    </source>
</evidence>